<gene>
    <name evidence="2" type="primary">rnhA</name>
    <name evidence="2" type="ORF">CR203_04025</name>
</gene>
<dbReference type="Pfam" id="PF13456">
    <property type="entry name" value="RVT_3"/>
    <property type="match status" value="1"/>
</dbReference>
<evidence type="ECO:0000313" key="3">
    <source>
        <dbReference type="Proteomes" id="UP000281498"/>
    </source>
</evidence>
<dbReference type="InterPro" id="IPR036397">
    <property type="entry name" value="RNaseH_sf"/>
</dbReference>
<dbReference type="InterPro" id="IPR002156">
    <property type="entry name" value="RNaseH_domain"/>
</dbReference>
<dbReference type="CDD" id="cd09279">
    <property type="entry name" value="RNase_HI_like"/>
    <property type="match status" value="1"/>
</dbReference>
<dbReference type="PANTHER" id="PTHR47723">
    <property type="entry name" value="OS05G0353850 PROTEIN"/>
    <property type="match status" value="1"/>
</dbReference>
<dbReference type="Proteomes" id="UP000281498">
    <property type="component" value="Unassembled WGS sequence"/>
</dbReference>
<dbReference type="OrthoDB" id="7845843at2"/>
<dbReference type="EMBL" id="PDOE01000001">
    <property type="protein sequence ID" value="RKL69209.1"/>
    <property type="molecule type" value="Genomic_DNA"/>
</dbReference>
<dbReference type="Gene3D" id="3.30.420.10">
    <property type="entry name" value="Ribonuclease H-like superfamily/Ribonuclease H"/>
    <property type="match status" value="1"/>
</dbReference>
<dbReference type="RefSeq" id="WP_110936152.1">
    <property type="nucleotide sequence ID" value="NZ_KZ614146.1"/>
</dbReference>
<organism evidence="2 3">
    <name type="scientific">Salipaludibacillus neizhouensis</name>
    <dbReference type="NCBI Taxonomy" id="885475"/>
    <lineage>
        <taxon>Bacteria</taxon>
        <taxon>Bacillati</taxon>
        <taxon>Bacillota</taxon>
        <taxon>Bacilli</taxon>
        <taxon>Bacillales</taxon>
        <taxon>Bacillaceae</taxon>
    </lineage>
</organism>
<sequence>MIEVYTDAGSAGNPGPSGAGIFIKNNGNIIRESIPLLPMSNHEAEFHACLEALRICKKHEFSIISLRSDSKVLVESIERKYTKNPLFQPLLASILATMDHSFTYAFIKWIPSKQNKEADRLAKRAIQLAKKGS</sequence>
<dbReference type="EC" id="3.1.26.4" evidence="2"/>
<protein>
    <submittedName>
        <fullName evidence="2">Ribonuclease HI</fullName>
        <ecNumber evidence="2">3.1.26.4</ecNumber>
    </submittedName>
</protein>
<keyword evidence="3" id="KW-1185">Reference proteome</keyword>
<dbReference type="InterPro" id="IPR012337">
    <property type="entry name" value="RNaseH-like_sf"/>
</dbReference>
<evidence type="ECO:0000259" key="1">
    <source>
        <dbReference type="PROSITE" id="PS50879"/>
    </source>
</evidence>
<accession>A0A3A9KAP3</accession>
<dbReference type="SUPFAM" id="SSF53098">
    <property type="entry name" value="Ribonuclease H-like"/>
    <property type="match status" value="1"/>
</dbReference>
<dbReference type="AlphaFoldDB" id="A0A3A9KAP3"/>
<dbReference type="PROSITE" id="PS50879">
    <property type="entry name" value="RNASE_H_1"/>
    <property type="match status" value="1"/>
</dbReference>
<proteinExistence type="predicted"/>
<dbReference type="GO" id="GO:0004523">
    <property type="term" value="F:RNA-DNA hybrid ribonuclease activity"/>
    <property type="evidence" value="ECO:0007669"/>
    <property type="project" value="UniProtKB-EC"/>
</dbReference>
<reference evidence="2 3" key="1">
    <citation type="submission" date="2017-10" db="EMBL/GenBank/DDBJ databases">
        <title>Bacillus sp. nov., a halophilic bacterium isolated from a Keqin Lake.</title>
        <authorList>
            <person name="Wang H."/>
        </authorList>
    </citation>
    <scope>NUCLEOTIDE SEQUENCE [LARGE SCALE GENOMIC DNA]</scope>
    <source>
        <strain evidence="2 3">KCTC 13187</strain>
    </source>
</reference>
<feature type="domain" description="RNase H type-1" evidence="1">
    <location>
        <begin position="1"/>
        <end position="127"/>
    </location>
</feature>
<keyword evidence="2" id="KW-0378">Hydrolase</keyword>
<dbReference type="InterPro" id="IPR053151">
    <property type="entry name" value="RNase_H-like"/>
</dbReference>
<comment type="caution">
    <text evidence="2">The sequence shown here is derived from an EMBL/GenBank/DDBJ whole genome shotgun (WGS) entry which is preliminary data.</text>
</comment>
<name>A0A3A9KAP3_9BACI</name>
<dbReference type="GO" id="GO:0003676">
    <property type="term" value="F:nucleic acid binding"/>
    <property type="evidence" value="ECO:0007669"/>
    <property type="project" value="InterPro"/>
</dbReference>
<dbReference type="PANTHER" id="PTHR47723:SF19">
    <property type="entry name" value="POLYNUCLEOTIDYL TRANSFERASE, RIBONUCLEASE H-LIKE SUPERFAMILY PROTEIN"/>
    <property type="match status" value="1"/>
</dbReference>
<evidence type="ECO:0000313" key="2">
    <source>
        <dbReference type="EMBL" id="RKL69209.1"/>
    </source>
</evidence>